<dbReference type="Proteomes" id="UP000183028">
    <property type="component" value="Unassembled WGS sequence"/>
</dbReference>
<dbReference type="PANTHER" id="PTHR43673:SF10">
    <property type="entry name" value="NADH DEHYDROGENASE_NAD(P)H NITROREDUCTASE XCC3605-RELATED"/>
    <property type="match status" value="1"/>
</dbReference>
<organism evidence="4 5">
    <name type="scientific">Sharpea azabuensis</name>
    <dbReference type="NCBI Taxonomy" id="322505"/>
    <lineage>
        <taxon>Bacteria</taxon>
        <taxon>Bacillati</taxon>
        <taxon>Bacillota</taxon>
        <taxon>Erysipelotrichia</taxon>
        <taxon>Erysipelotrichales</taxon>
        <taxon>Coprobacillaceae</taxon>
        <taxon>Sharpea</taxon>
    </lineage>
</organism>
<proteinExistence type="inferred from homology"/>
<evidence type="ECO:0000313" key="4">
    <source>
        <dbReference type="EMBL" id="SEI59149.1"/>
    </source>
</evidence>
<dbReference type="PANTHER" id="PTHR43673">
    <property type="entry name" value="NAD(P)H NITROREDUCTASE YDGI-RELATED"/>
    <property type="match status" value="1"/>
</dbReference>
<evidence type="ECO:0000256" key="1">
    <source>
        <dbReference type="ARBA" id="ARBA00007118"/>
    </source>
</evidence>
<sequence>MNTEIIKKRISVRTYKEQEIAQETLEKVKSFIKQDKGLFNVPITFTILDANKTGVSSPVIIGANTYIAAKYKKQKNAEISLGYAFEKLVLYATSLGLGTVWLAATIDRKAFEKAIDLKEDEVMPVVTPIGYAGEKRSLRESMMRKGMKSDSRIPFDQLFFQDNFDKPLNKENSDLWALPLEMVRIAPSATNKQPWRAVVEKDRVHFYEKKAKGYEKATTGDIQKVDLGIALCHFEIAAKESGLQGTFVQEDPGISIAEDMEYIASFVLEV</sequence>
<dbReference type="eggNOG" id="COG0778">
    <property type="taxonomic scope" value="Bacteria"/>
</dbReference>
<accession>A0A1H6RTS7</accession>
<feature type="domain" description="Putative nitroreductase TM1586" evidence="3">
    <location>
        <begin position="4"/>
        <end position="238"/>
    </location>
</feature>
<reference evidence="5" key="1">
    <citation type="submission" date="2016-10" db="EMBL/GenBank/DDBJ databases">
        <authorList>
            <person name="Varghese N."/>
        </authorList>
    </citation>
    <scope>NUCLEOTIDE SEQUENCE [LARGE SCALE GENOMIC DNA]</scope>
    <source>
        <strain evidence="5">DSM 20406</strain>
    </source>
</reference>
<dbReference type="AlphaFoldDB" id="A0A1H6RTS7"/>
<dbReference type="InterPro" id="IPR000415">
    <property type="entry name" value="Nitroreductase-like"/>
</dbReference>
<dbReference type="Pfam" id="PF14512">
    <property type="entry name" value="TM1586_NiRdase"/>
    <property type="match status" value="1"/>
</dbReference>
<keyword evidence="5" id="KW-1185">Reference proteome</keyword>
<dbReference type="STRING" id="322505.SAMN04487836_12733"/>
<name>A0A1H6RTS7_9FIRM</name>
<dbReference type="OrthoDB" id="9814075at2"/>
<evidence type="ECO:0000259" key="3">
    <source>
        <dbReference type="Pfam" id="PF14512"/>
    </source>
</evidence>
<dbReference type="RefSeq" id="WP_074731481.1">
    <property type="nucleotide sequence ID" value="NZ_FNYK01000011.1"/>
</dbReference>
<evidence type="ECO:0000313" key="5">
    <source>
        <dbReference type="Proteomes" id="UP000183028"/>
    </source>
</evidence>
<comment type="similarity">
    <text evidence="1">Belongs to the nitroreductase family.</text>
</comment>
<protein>
    <submittedName>
        <fullName evidence="4">Nitroreductase family protein</fullName>
    </submittedName>
</protein>
<evidence type="ECO:0000256" key="2">
    <source>
        <dbReference type="ARBA" id="ARBA00023002"/>
    </source>
</evidence>
<dbReference type="Gene3D" id="3.40.109.10">
    <property type="entry name" value="NADH Oxidase"/>
    <property type="match status" value="1"/>
</dbReference>
<dbReference type="GO" id="GO:0016491">
    <property type="term" value="F:oxidoreductase activity"/>
    <property type="evidence" value="ECO:0007669"/>
    <property type="project" value="UniProtKB-KW"/>
</dbReference>
<dbReference type="SUPFAM" id="SSF55469">
    <property type="entry name" value="FMN-dependent nitroreductase-like"/>
    <property type="match status" value="2"/>
</dbReference>
<dbReference type="InterPro" id="IPR029478">
    <property type="entry name" value="TM1586_NiRdase"/>
</dbReference>
<dbReference type="Gene3D" id="3.40.109.30">
    <property type="entry name" value="putative nitroreductase (tm1586), domain 2"/>
    <property type="match status" value="1"/>
</dbReference>
<gene>
    <name evidence="4" type="ORF">SAMN04487834_101120</name>
</gene>
<keyword evidence="2" id="KW-0560">Oxidoreductase</keyword>
<dbReference type="EMBL" id="FNYK01000011">
    <property type="protein sequence ID" value="SEI59149.1"/>
    <property type="molecule type" value="Genomic_DNA"/>
</dbReference>